<comment type="caution">
    <text evidence="2">The sequence shown here is derived from an EMBL/GenBank/DDBJ whole genome shotgun (WGS) entry which is preliminary data.</text>
</comment>
<gene>
    <name evidence="2" type="ORF">DUE52_18170</name>
</gene>
<proteinExistence type="predicted"/>
<reference evidence="2 3" key="1">
    <citation type="submission" date="2018-07" db="EMBL/GenBank/DDBJ databases">
        <title>Genome analysis of Larkinella rosea.</title>
        <authorList>
            <person name="Zhou Z."/>
            <person name="Wang G."/>
        </authorList>
    </citation>
    <scope>NUCLEOTIDE SEQUENCE [LARGE SCALE GENOMIC DNA]</scope>
    <source>
        <strain evidence="3">zzj9</strain>
    </source>
</reference>
<sequence>MVLSYIGWRVDEFTCDGQANFWFKFTNILVNTAYRMSTSTTSFIHLFVYGTLLSASKHPMAQDLRQKARLLGPAFFPGRLYDLGTYPGAVYDPMAQTNVYGEVYSFTESVWKQEQETLDDYEGDEYVRAVVPVQTADGLVDCWTYLFKPPTDSLPLIALGRYFG</sequence>
<dbReference type="InterPro" id="IPR013024">
    <property type="entry name" value="GGCT-like"/>
</dbReference>
<evidence type="ECO:0000313" key="3">
    <source>
        <dbReference type="Proteomes" id="UP000253383"/>
    </source>
</evidence>
<evidence type="ECO:0000313" key="2">
    <source>
        <dbReference type="EMBL" id="RCR68143.1"/>
    </source>
</evidence>
<dbReference type="InterPro" id="IPR036568">
    <property type="entry name" value="GGCT-like_sf"/>
</dbReference>
<dbReference type="Gene3D" id="3.10.490.10">
    <property type="entry name" value="Gamma-glutamyl cyclotransferase-like"/>
    <property type="match status" value="1"/>
</dbReference>
<dbReference type="CDD" id="cd06661">
    <property type="entry name" value="GGCT_like"/>
    <property type="match status" value="1"/>
</dbReference>
<dbReference type="SUPFAM" id="SSF110857">
    <property type="entry name" value="Gamma-glutamyl cyclotransferase-like"/>
    <property type="match status" value="1"/>
</dbReference>
<evidence type="ECO:0000259" key="1">
    <source>
        <dbReference type="Pfam" id="PF06094"/>
    </source>
</evidence>
<dbReference type="EMBL" id="QOWE01000015">
    <property type="protein sequence ID" value="RCR68143.1"/>
    <property type="molecule type" value="Genomic_DNA"/>
</dbReference>
<dbReference type="AlphaFoldDB" id="A0A368JNI2"/>
<protein>
    <submittedName>
        <fullName evidence="2">Gamma-glutamylcyclotransferase</fullName>
    </submittedName>
</protein>
<accession>A0A368JNI2</accession>
<dbReference type="Pfam" id="PF06094">
    <property type="entry name" value="GGACT"/>
    <property type="match status" value="1"/>
</dbReference>
<dbReference type="GO" id="GO:0016740">
    <property type="term" value="F:transferase activity"/>
    <property type="evidence" value="ECO:0007669"/>
    <property type="project" value="UniProtKB-KW"/>
</dbReference>
<dbReference type="InterPro" id="IPR009288">
    <property type="entry name" value="AIG2-like_dom"/>
</dbReference>
<dbReference type="OrthoDB" id="482277at2"/>
<feature type="domain" description="Gamma-glutamylcyclotransferase AIG2-like" evidence="1">
    <location>
        <begin position="46"/>
        <end position="162"/>
    </location>
</feature>
<name>A0A368JNI2_9BACT</name>
<organism evidence="2 3">
    <name type="scientific">Larkinella punicea</name>
    <dbReference type="NCBI Taxonomy" id="2315727"/>
    <lineage>
        <taxon>Bacteria</taxon>
        <taxon>Pseudomonadati</taxon>
        <taxon>Bacteroidota</taxon>
        <taxon>Cytophagia</taxon>
        <taxon>Cytophagales</taxon>
        <taxon>Spirosomataceae</taxon>
        <taxon>Larkinella</taxon>
    </lineage>
</organism>
<dbReference type="Proteomes" id="UP000253383">
    <property type="component" value="Unassembled WGS sequence"/>
</dbReference>
<keyword evidence="2" id="KW-0808">Transferase</keyword>
<keyword evidence="3" id="KW-1185">Reference proteome</keyword>